<name>A0A087T1Q1_STEMI</name>
<keyword evidence="2" id="KW-1185">Reference proteome</keyword>
<accession>A0A087T1Q1</accession>
<dbReference type="OMA" id="KPVDGHR"/>
<dbReference type="EMBL" id="KK112995">
    <property type="protein sequence ID" value="KFM59040.1"/>
    <property type="molecule type" value="Genomic_DNA"/>
</dbReference>
<dbReference type="OrthoDB" id="6425325at2759"/>
<evidence type="ECO:0000313" key="1">
    <source>
        <dbReference type="EMBL" id="KFM59040.1"/>
    </source>
</evidence>
<proteinExistence type="predicted"/>
<organism evidence="1 2">
    <name type="scientific">Stegodyphus mimosarum</name>
    <name type="common">African social velvet spider</name>
    <dbReference type="NCBI Taxonomy" id="407821"/>
    <lineage>
        <taxon>Eukaryota</taxon>
        <taxon>Metazoa</taxon>
        <taxon>Ecdysozoa</taxon>
        <taxon>Arthropoda</taxon>
        <taxon>Chelicerata</taxon>
        <taxon>Arachnida</taxon>
        <taxon>Araneae</taxon>
        <taxon>Araneomorphae</taxon>
        <taxon>Entelegynae</taxon>
        <taxon>Eresoidea</taxon>
        <taxon>Eresidae</taxon>
        <taxon>Stegodyphus</taxon>
    </lineage>
</organism>
<sequence>MGNDSVMQEVKVHEHAVVDWFMFCREVCMTTVINDSVPIGGKGVIVEVDESKFGKRKYGRGKPVDGHRVIGGIERGTNRCFF</sequence>
<gene>
    <name evidence="1" type="ORF">X975_26845</name>
</gene>
<dbReference type="AlphaFoldDB" id="A0A087T1Q1"/>
<reference evidence="1 2" key="1">
    <citation type="submission" date="2013-11" db="EMBL/GenBank/DDBJ databases">
        <title>Genome sequencing of Stegodyphus mimosarum.</title>
        <authorList>
            <person name="Bechsgaard J."/>
        </authorList>
    </citation>
    <scope>NUCLEOTIDE SEQUENCE [LARGE SCALE GENOMIC DNA]</scope>
</reference>
<protein>
    <recommendedName>
        <fullName evidence="3">ISXO2-like transposase domain-containing protein</fullName>
    </recommendedName>
</protein>
<evidence type="ECO:0000313" key="2">
    <source>
        <dbReference type="Proteomes" id="UP000054359"/>
    </source>
</evidence>
<feature type="non-terminal residue" evidence="1">
    <location>
        <position position="82"/>
    </location>
</feature>
<dbReference type="Proteomes" id="UP000054359">
    <property type="component" value="Unassembled WGS sequence"/>
</dbReference>
<evidence type="ECO:0008006" key="3">
    <source>
        <dbReference type="Google" id="ProtNLM"/>
    </source>
</evidence>